<dbReference type="Gene3D" id="3.40.1640.10">
    <property type="entry name" value="PSTPO5379-like"/>
    <property type="match status" value="1"/>
</dbReference>
<keyword evidence="2 3" id="KW-0456">Lyase</keyword>
<dbReference type="SUPFAM" id="SSF160920">
    <property type="entry name" value="PSTPO5379-like"/>
    <property type="match status" value="1"/>
</dbReference>
<evidence type="ECO:0000256" key="2">
    <source>
        <dbReference type="ARBA" id="ARBA00023239"/>
    </source>
</evidence>
<dbReference type="PANTHER" id="PTHR32022:SF10">
    <property type="entry name" value="D-GLUTAMATE CYCLASE, MITOCHONDRIAL"/>
    <property type="match status" value="1"/>
</dbReference>
<evidence type="ECO:0000256" key="1">
    <source>
        <dbReference type="ARBA" id="ARBA00007896"/>
    </source>
</evidence>
<dbReference type="Gene3D" id="3.30.2040.10">
    <property type="entry name" value="PSTPO5379-like domain"/>
    <property type="match status" value="1"/>
</dbReference>
<dbReference type="EC" id="4.2.1.-" evidence="3"/>
<comment type="caution">
    <text evidence="4">The sequence shown here is derived from an EMBL/GenBank/DDBJ whole genome shotgun (WGS) entry which is preliminary data.</text>
</comment>
<dbReference type="HAMAP" id="MF_01830">
    <property type="entry name" value="Hydro_lyase"/>
    <property type="match status" value="1"/>
</dbReference>
<dbReference type="EMBL" id="AZQQ01000110">
    <property type="protein sequence ID" value="KDD65202.1"/>
    <property type="molecule type" value="Genomic_DNA"/>
</dbReference>
<dbReference type="PANTHER" id="PTHR32022">
    <property type="entry name" value="D-GLUTAMATE CYCLASE, MITOCHONDRIAL"/>
    <property type="match status" value="1"/>
</dbReference>
<comment type="similarity">
    <text evidence="1 3">Belongs to the D-glutamate cyclase family.</text>
</comment>
<dbReference type="Proteomes" id="UP000026739">
    <property type="component" value="Unassembled WGS sequence"/>
</dbReference>
<evidence type="ECO:0000313" key="4">
    <source>
        <dbReference type="EMBL" id="KDD65202.1"/>
    </source>
</evidence>
<dbReference type="InterPro" id="IPR038021">
    <property type="entry name" value="Putative_hydro-lyase"/>
</dbReference>
<proteinExistence type="inferred from homology"/>
<evidence type="ECO:0000313" key="5">
    <source>
        <dbReference type="Proteomes" id="UP000026739"/>
    </source>
</evidence>
<dbReference type="AlphaFoldDB" id="A0A059KT30"/>
<name>A0A059KT30_9PSED</name>
<dbReference type="InterPro" id="IPR009906">
    <property type="entry name" value="D-Glu_cyclase"/>
</dbReference>
<dbReference type="eggNOG" id="COG4336">
    <property type="taxonomic scope" value="Bacteria"/>
</dbReference>
<dbReference type="FunFam" id="3.30.2040.10:FF:000001">
    <property type="entry name" value="D-glutamate cyclase, mitochondrial"/>
    <property type="match status" value="1"/>
</dbReference>
<dbReference type="NCBIfam" id="NF003969">
    <property type="entry name" value="PRK05463.1"/>
    <property type="match status" value="1"/>
</dbReference>
<dbReference type="Pfam" id="PF07286">
    <property type="entry name" value="D-Glu_cyclase"/>
    <property type="match status" value="1"/>
</dbReference>
<dbReference type="PIRSF" id="PIRSF029755">
    <property type="entry name" value="UCP029755"/>
    <property type="match status" value="1"/>
</dbReference>
<dbReference type="InterPro" id="IPR016938">
    <property type="entry name" value="UPF0317"/>
</dbReference>
<protein>
    <recommendedName>
        <fullName evidence="3">Putative hydro-lyase V466_30950</fullName>
        <ecNumber evidence="3">4.2.1.-</ecNumber>
    </recommendedName>
</protein>
<organism evidence="4 5">
    <name type="scientific">Pseudomonas mandelii PD30</name>
    <dbReference type="NCBI Taxonomy" id="1419583"/>
    <lineage>
        <taxon>Bacteria</taxon>
        <taxon>Pseudomonadati</taxon>
        <taxon>Pseudomonadota</taxon>
        <taxon>Gammaproteobacteria</taxon>
        <taxon>Pseudomonadales</taxon>
        <taxon>Pseudomonadaceae</taxon>
        <taxon>Pseudomonas</taxon>
    </lineage>
</organism>
<evidence type="ECO:0000256" key="3">
    <source>
        <dbReference type="HAMAP-Rule" id="MF_01830"/>
    </source>
</evidence>
<dbReference type="GO" id="GO:0016829">
    <property type="term" value="F:lyase activity"/>
    <property type="evidence" value="ECO:0007669"/>
    <property type="project" value="UniProtKB-KW"/>
</dbReference>
<accession>A0A059KT30</accession>
<reference evidence="4 5" key="1">
    <citation type="submission" date="2013-12" db="EMBL/GenBank/DDBJ databases">
        <authorList>
            <person name="Formusa P.A."/>
            <person name="Habash M."/>
            <person name="Lee H."/>
            <person name="Trevors J.T."/>
        </authorList>
    </citation>
    <scope>NUCLEOTIDE SEQUENCE [LARGE SCALE GENOMIC DNA]</scope>
    <source>
        <strain evidence="4 5">PD30</strain>
    </source>
</reference>
<sequence>MMIQPALSFEQLQRSTPLALRQSIAAGHYQGHTSGLGQGRVQANIVILHSDWANEFLRYCTLNRQACPLLDITEPGDPYFRNLGTAIDVRHDVPRYRVYRHGELSEEPLDIEHLWQDDLVAFAIGCSFSFEQPLLDAGIPLKHIDLGRNVAMYQTDIDTRPTARLGGKLVVSMRPMKAADAIQAIQITARMPNVHGAPVHIGDPSLIGIHALDTPDYGDAVPIEADEIPVFWACGVTPQSVVQASRPPLCITHAPGCMLVTDLYNSAL</sequence>
<gene>
    <name evidence="4" type="ORF">V466_30950</name>
</gene>